<sequence length="313" mass="34633">MRLRACSALLVLLVACATPATGPTDSRARNPRFTNLQKAATLPWKDDGRCVVREASQAWPVVVERCFSELDTRRIRFRDTQRRCPVASANVLALETMVGICLLTQPEIVVGAVIIIGAVVVAVAIHEQLEAYEFRRPYPEEETSGETVSPAPETQSAPLHSLSSRRPQPDGASSGQDVFPPGPPSFQEPRERRPECTPQPVPHLGGDALHNQCADKVPQNAFPGSDVLVNGKRFDALQLHSRLLWEVKTDNFDLYTPALKRISIAKQVSELRRERELAKDCGYDFVVGVRSAAHRTALLAQINNLNIIIMDWC</sequence>
<feature type="signal peptide" evidence="2">
    <location>
        <begin position="1"/>
        <end position="22"/>
    </location>
</feature>
<feature type="domain" description="DUF6310" evidence="3">
    <location>
        <begin position="190"/>
        <end position="313"/>
    </location>
</feature>
<evidence type="ECO:0000313" key="4">
    <source>
        <dbReference type="EMBL" id="MBE4748924.1"/>
    </source>
</evidence>
<feature type="compositionally biased region" description="Polar residues" evidence="1">
    <location>
        <begin position="152"/>
        <end position="176"/>
    </location>
</feature>
<dbReference type="Pfam" id="PF19829">
    <property type="entry name" value="DUF6310"/>
    <property type="match status" value="1"/>
</dbReference>
<keyword evidence="5" id="KW-1185">Reference proteome</keyword>
<evidence type="ECO:0000313" key="5">
    <source>
        <dbReference type="Proteomes" id="UP001516472"/>
    </source>
</evidence>
<dbReference type="Proteomes" id="UP001516472">
    <property type="component" value="Unassembled WGS sequence"/>
</dbReference>
<dbReference type="EMBL" id="JAAIYO010000003">
    <property type="protein sequence ID" value="MBE4748924.1"/>
    <property type="molecule type" value="Genomic_DNA"/>
</dbReference>
<gene>
    <name evidence="4" type="ORF">G4177_12205</name>
</gene>
<evidence type="ECO:0000259" key="3">
    <source>
        <dbReference type="Pfam" id="PF19829"/>
    </source>
</evidence>
<keyword evidence="2" id="KW-0732">Signal</keyword>
<feature type="region of interest" description="Disordered" evidence="1">
    <location>
        <begin position="136"/>
        <end position="210"/>
    </location>
</feature>
<feature type="chain" id="PRO_5045204069" description="DUF6310 domain-containing protein" evidence="2">
    <location>
        <begin position="23"/>
        <end position="313"/>
    </location>
</feature>
<comment type="caution">
    <text evidence="4">The sequence shown here is derived from an EMBL/GenBank/DDBJ whole genome shotgun (WGS) entry which is preliminary data.</text>
</comment>
<dbReference type="PROSITE" id="PS51257">
    <property type="entry name" value="PROKAR_LIPOPROTEIN"/>
    <property type="match status" value="1"/>
</dbReference>
<evidence type="ECO:0000256" key="1">
    <source>
        <dbReference type="SAM" id="MobiDB-lite"/>
    </source>
</evidence>
<reference evidence="4 5" key="1">
    <citation type="submission" date="2020-02" db="EMBL/GenBank/DDBJ databases">
        <authorList>
            <person name="Babadi Z.K."/>
            <person name="Risdian C."/>
            <person name="Ebrahimipour G.H."/>
            <person name="Wink J."/>
        </authorList>
    </citation>
    <scope>NUCLEOTIDE SEQUENCE [LARGE SCALE GENOMIC DNA]</scope>
    <source>
        <strain evidence="4 5">ZKHCc1 1396</strain>
    </source>
</reference>
<organism evidence="4 5">
    <name type="scientific">Corallococcus soli</name>
    <dbReference type="NCBI Taxonomy" id="2710757"/>
    <lineage>
        <taxon>Bacteria</taxon>
        <taxon>Pseudomonadati</taxon>
        <taxon>Myxococcota</taxon>
        <taxon>Myxococcia</taxon>
        <taxon>Myxococcales</taxon>
        <taxon>Cystobacterineae</taxon>
        <taxon>Myxococcaceae</taxon>
        <taxon>Corallococcus</taxon>
    </lineage>
</organism>
<evidence type="ECO:0000256" key="2">
    <source>
        <dbReference type="SAM" id="SignalP"/>
    </source>
</evidence>
<proteinExistence type="predicted"/>
<protein>
    <recommendedName>
        <fullName evidence="3">DUF6310 domain-containing protein</fullName>
    </recommendedName>
</protein>
<name>A0ABR9PLZ5_9BACT</name>
<dbReference type="InterPro" id="IPR046277">
    <property type="entry name" value="DUF6310"/>
</dbReference>
<accession>A0ABR9PLZ5</accession>